<evidence type="ECO:0000259" key="3">
    <source>
        <dbReference type="PROSITE" id="PS51718"/>
    </source>
</evidence>
<reference evidence="4" key="1">
    <citation type="submission" date="2021-02" db="EMBL/GenBank/DDBJ databases">
        <authorList>
            <person name="Nowell W R."/>
        </authorList>
    </citation>
    <scope>NUCLEOTIDE SEQUENCE</scope>
</reference>
<dbReference type="GO" id="GO:0005874">
    <property type="term" value="C:microtubule"/>
    <property type="evidence" value="ECO:0007669"/>
    <property type="project" value="TreeGrafter"/>
</dbReference>
<dbReference type="PANTHER" id="PTHR11566:SF173">
    <property type="entry name" value="DYNAMIN-RELATED PROTEIN 4C"/>
    <property type="match status" value="1"/>
</dbReference>
<proteinExistence type="predicted"/>
<dbReference type="CDD" id="cd08771">
    <property type="entry name" value="DLP_1"/>
    <property type="match status" value="1"/>
</dbReference>
<dbReference type="Pfam" id="PF00350">
    <property type="entry name" value="Dynamin_N"/>
    <property type="match status" value="1"/>
</dbReference>
<evidence type="ECO:0000256" key="2">
    <source>
        <dbReference type="ARBA" id="ARBA00023134"/>
    </source>
</evidence>
<dbReference type="PANTHER" id="PTHR11566">
    <property type="entry name" value="DYNAMIN"/>
    <property type="match status" value="1"/>
</dbReference>
<keyword evidence="1" id="KW-0547">Nucleotide-binding</keyword>
<dbReference type="EMBL" id="CAJOBI010004191">
    <property type="protein sequence ID" value="CAF3993664.1"/>
    <property type="molecule type" value="Genomic_DNA"/>
</dbReference>
<dbReference type="Pfam" id="PF01031">
    <property type="entry name" value="Dynamin_M"/>
    <property type="match status" value="1"/>
</dbReference>
<feature type="domain" description="Dynamin-type G" evidence="3">
    <location>
        <begin position="29"/>
        <end position="300"/>
    </location>
</feature>
<dbReference type="SMART" id="SM00053">
    <property type="entry name" value="DYNc"/>
    <property type="match status" value="1"/>
</dbReference>
<organism evidence="4 5">
    <name type="scientific">Rotaria magnacalcarata</name>
    <dbReference type="NCBI Taxonomy" id="392030"/>
    <lineage>
        <taxon>Eukaryota</taxon>
        <taxon>Metazoa</taxon>
        <taxon>Spiralia</taxon>
        <taxon>Gnathifera</taxon>
        <taxon>Rotifera</taxon>
        <taxon>Eurotatoria</taxon>
        <taxon>Bdelloidea</taxon>
        <taxon>Philodinida</taxon>
        <taxon>Philodinidae</taxon>
        <taxon>Rotaria</taxon>
    </lineage>
</organism>
<dbReference type="GO" id="GO:0005737">
    <property type="term" value="C:cytoplasm"/>
    <property type="evidence" value="ECO:0007669"/>
    <property type="project" value="TreeGrafter"/>
</dbReference>
<dbReference type="InterPro" id="IPR030381">
    <property type="entry name" value="G_DYNAMIN_dom"/>
</dbReference>
<dbReference type="Gene3D" id="3.40.50.300">
    <property type="entry name" value="P-loop containing nucleotide triphosphate hydrolases"/>
    <property type="match status" value="1"/>
</dbReference>
<dbReference type="AlphaFoldDB" id="A0A8S2N913"/>
<dbReference type="PROSITE" id="PS51718">
    <property type="entry name" value="G_DYNAMIN_2"/>
    <property type="match status" value="1"/>
</dbReference>
<dbReference type="GO" id="GO:0005525">
    <property type="term" value="F:GTP binding"/>
    <property type="evidence" value="ECO:0007669"/>
    <property type="project" value="InterPro"/>
</dbReference>
<evidence type="ECO:0000256" key="1">
    <source>
        <dbReference type="ARBA" id="ARBA00022741"/>
    </source>
</evidence>
<keyword evidence="2" id="KW-0342">GTP-binding</keyword>
<dbReference type="InterPro" id="IPR001401">
    <property type="entry name" value="Dynamin_GTPase"/>
</dbReference>
<gene>
    <name evidence="4" type="ORF">SMN809_LOCUS11540</name>
</gene>
<sequence>MLSNALENAESRRLLAVVDEMREMLHHEKIALPQIAVVGDQSVGKSSVLEALSSIQLPRAQQICTRCPLELRMKNTTSNEYATIRCKGIEEMKITDFSTIASKVIACTIKLTGNQHDVSALPIYLTVYKKSIQEDLTLIDLPGITRNPVGGQSKDIYEKTVKLIMRYIEPPTAIILHVIPSSVDFTTSESIKISKEYDPNGERQLIAASKIDKYDKGIGDKLQEEIDQNISFQHMRRREQDFFTSSKAFENVPPQYLGCEQLVKRFASIQQTRIRSTLPGILQELTDQIKQKKQELKQMPATAGHYTTI</sequence>
<comment type="caution">
    <text evidence="4">The sequence shown here is derived from an EMBL/GenBank/DDBJ whole genome shotgun (WGS) entry which is preliminary data.</text>
</comment>
<dbReference type="InterPro" id="IPR022812">
    <property type="entry name" value="Dynamin"/>
</dbReference>
<dbReference type="InterPro" id="IPR000375">
    <property type="entry name" value="Dynamin_stalk"/>
</dbReference>
<dbReference type="InterPro" id="IPR045063">
    <property type="entry name" value="Dynamin_N"/>
</dbReference>
<evidence type="ECO:0000313" key="5">
    <source>
        <dbReference type="Proteomes" id="UP000676336"/>
    </source>
</evidence>
<dbReference type="PRINTS" id="PR00195">
    <property type="entry name" value="DYNAMIN"/>
</dbReference>
<protein>
    <recommendedName>
        <fullName evidence="3">Dynamin-type G domain-containing protein</fullName>
    </recommendedName>
</protein>
<name>A0A8S2N913_9BILA</name>
<dbReference type="InterPro" id="IPR027417">
    <property type="entry name" value="P-loop_NTPase"/>
</dbReference>
<dbReference type="Proteomes" id="UP000676336">
    <property type="component" value="Unassembled WGS sequence"/>
</dbReference>
<dbReference type="GO" id="GO:0008017">
    <property type="term" value="F:microtubule binding"/>
    <property type="evidence" value="ECO:0007669"/>
    <property type="project" value="TreeGrafter"/>
</dbReference>
<accession>A0A8S2N913</accession>
<evidence type="ECO:0000313" key="4">
    <source>
        <dbReference type="EMBL" id="CAF3993664.1"/>
    </source>
</evidence>
<dbReference type="SUPFAM" id="SSF52540">
    <property type="entry name" value="P-loop containing nucleoside triphosphate hydrolases"/>
    <property type="match status" value="1"/>
</dbReference>
<dbReference type="GO" id="GO:0016020">
    <property type="term" value="C:membrane"/>
    <property type="evidence" value="ECO:0007669"/>
    <property type="project" value="TreeGrafter"/>
</dbReference>
<dbReference type="GO" id="GO:0003924">
    <property type="term" value="F:GTPase activity"/>
    <property type="evidence" value="ECO:0007669"/>
    <property type="project" value="InterPro"/>
</dbReference>